<name>A0A6A5XCH6_9PLEO</name>
<proteinExistence type="inferred from homology"/>
<dbReference type="FunFam" id="3.40.50.1820:FF:000028">
    <property type="entry name" value="S9 family peptidase"/>
    <property type="match status" value="1"/>
</dbReference>
<dbReference type="GO" id="GO:0004252">
    <property type="term" value="F:serine-type endopeptidase activity"/>
    <property type="evidence" value="ECO:0007669"/>
    <property type="project" value="TreeGrafter"/>
</dbReference>
<feature type="region of interest" description="Disordered" evidence="10">
    <location>
        <begin position="283"/>
        <end position="302"/>
    </location>
</feature>
<evidence type="ECO:0000256" key="7">
    <source>
        <dbReference type="ARBA" id="ARBA00022825"/>
    </source>
</evidence>
<dbReference type="GO" id="GO:0005576">
    <property type="term" value="C:extracellular region"/>
    <property type="evidence" value="ECO:0007669"/>
    <property type="project" value="UniProtKB-SubCell"/>
</dbReference>
<evidence type="ECO:0000256" key="11">
    <source>
        <dbReference type="SAM" id="SignalP"/>
    </source>
</evidence>
<dbReference type="SUPFAM" id="SSF53474">
    <property type="entry name" value="alpha/beta-Hydrolases"/>
    <property type="match status" value="1"/>
</dbReference>
<organism evidence="13 14">
    <name type="scientific">Aaosphaeria arxii CBS 175.79</name>
    <dbReference type="NCBI Taxonomy" id="1450172"/>
    <lineage>
        <taxon>Eukaryota</taxon>
        <taxon>Fungi</taxon>
        <taxon>Dikarya</taxon>
        <taxon>Ascomycota</taxon>
        <taxon>Pezizomycotina</taxon>
        <taxon>Dothideomycetes</taxon>
        <taxon>Pleosporomycetidae</taxon>
        <taxon>Pleosporales</taxon>
        <taxon>Pleosporales incertae sedis</taxon>
        <taxon>Aaosphaeria</taxon>
    </lineage>
</organism>
<dbReference type="RefSeq" id="XP_033378959.1">
    <property type="nucleotide sequence ID" value="XM_033529287.1"/>
</dbReference>
<gene>
    <name evidence="13" type="ORF">BU24DRAFT_427734</name>
</gene>
<comment type="similarity">
    <text evidence="2">Belongs to the peptidase S9C family.</text>
</comment>
<evidence type="ECO:0000256" key="3">
    <source>
        <dbReference type="ARBA" id="ARBA00022525"/>
    </source>
</evidence>
<dbReference type="PANTHER" id="PTHR42776:SF11">
    <property type="entry name" value="DIPEPTIDYL-PEPTIDASE 5-RELATED"/>
    <property type="match status" value="1"/>
</dbReference>
<evidence type="ECO:0000256" key="1">
    <source>
        <dbReference type="ARBA" id="ARBA00004613"/>
    </source>
</evidence>
<dbReference type="GO" id="GO:0006508">
    <property type="term" value="P:proteolysis"/>
    <property type="evidence" value="ECO:0007669"/>
    <property type="project" value="UniProtKB-KW"/>
</dbReference>
<keyword evidence="8" id="KW-0325">Glycoprotein</keyword>
<comment type="subcellular location">
    <subcellularLocation>
        <location evidence="1">Secreted</location>
    </subcellularLocation>
</comment>
<evidence type="ECO:0000256" key="10">
    <source>
        <dbReference type="SAM" id="MobiDB-lite"/>
    </source>
</evidence>
<feature type="signal peptide" evidence="11">
    <location>
        <begin position="1"/>
        <end position="19"/>
    </location>
</feature>
<dbReference type="AlphaFoldDB" id="A0A6A5XCH6"/>
<reference evidence="13" key="1">
    <citation type="journal article" date="2020" name="Stud. Mycol.">
        <title>101 Dothideomycetes genomes: a test case for predicting lifestyles and emergence of pathogens.</title>
        <authorList>
            <person name="Haridas S."/>
            <person name="Albert R."/>
            <person name="Binder M."/>
            <person name="Bloem J."/>
            <person name="Labutti K."/>
            <person name="Salamov A."/>
            <person name="Andreopoulos B."/>
            <person name="Baker S."/>
            <person name="Barry K."/>
            <person name="Bills G."/>
            <person name="Bluhm B."/>
            <person name="Cannon C."/>
            <person name="Castanera R."/>
            <person name="Culley D."/>
            <person name="Daum C."/>
            <person name="Ezra D."/>
            <person name="Gonzalez J."/>
            <person name="Henrissat B."/>
            <person name="Kuo A."/>
            <person name="Liang C."/>
            <person name="Lipzen A."/>
            <person name="Lutzoni F."/>
            <person name="Magnuson J."/>
            <person name="Mondo S."/>
            <person name="Nolan M."/>
            <person name="Ohm R."/>
            <person name="Pangilinan J."/>
            <person name="Park H.-J."/>
            <person name="Ramirez L."/>
            <person name="Alfaro M."/>
            <person name="Sun H."/>
            <person name="Tritt A."/>
            <person name="Yoshinaga Y."/>
            <person name="Zwiers L.-H."/>
            <person name="Turgeon B."/>
            <person name="Goodwin S."/>
            <person name="Spatafora J."/>
            <person name="Crous P."/>
            <person name="Grigoriev I."/>
        </authorList>
    </citation>
    <scope>NUCLEOTIDE SEQUENCE</scope>
    <source>
        <strain evidence="13">CBS 175.79</strain>
    </source>
</reference>
<evidence type="ECO:0000256" key="8">
    <source>
        <dbReference type="ARBA" id="ARBA00023180"/>
    </source>
</evidence>
<dbReference type="EMBL" id="ML978076">
    <property type="protein sequence ID" value="KAF2010620.1"/>
    <property type="molecule type" value="Genomic_DNA"/>
</dbReference>
<keyword evidence="7" id="KW-0720">Serine protease</keyword>
<dbReference type="OrthoDB" id="416344at2759"/>
<dbReference type="Proteomes" id="UP000799778">
    <property type="component" value="Unassembled WGS sequence"/>
</dbReference>
<keyword evidence="6" id="KW-0378">Hydrolase</keyword>
<keyword evidence="3" id="KW-0964">Secreted</keyword>
<evidence type="ECO:0000313" key="13">
    <source>
        <dbReference type="EMBL" id="KAF2010620.1"/>
    </source>
</evidence>
<evidence type="ECO:0000256" key="6">
    <source>
        <dbReference type="ARBA" id="ARBA00022801"/>
    </source>
</evidence>
<evidence type="ECO:0000256" key="2">
    <source>
        <dbReference type="ARBA" id="ARBA00010040"/>
    </source>
</evidence>
<feature type="chain" id="PRO_5025692942" description="Dipeptidyl-peptidase V" evidence="11">
    <location>
        <begin position="20"/>
        <end position="718"/>
    </location>
</feature>
<evidence type="ECO:0000313" key="14">
    <source>
        <dbReference type="Proteomes" id="UP000799778"/>
    </source>
</evidence>
<dbReference type="Gene3D" id="3.40.50.1820">
    <property type="entry name" value="alpha/beta hydrolase"/>
    <property type="match status" value="1"/>
</dbReference>
<feature type="domain" description="Peptidase S9 prolyl oligopeptidase catalytic" evidence="12">
    <location>
        <begin position="496"/>
        <end position="705"/>
    </location>
</feature>
<dbReference type="SUPFAM" id="SSF82171">
    <property type="entry name" value="DPP6 N-terminal domain-like"/>
    <property type="match status" value="1"/>
</dbReference>
<dbReference type="GeneID" id="54286684"/>
<dbReference type="InterPro" id="IPR029058">
    <property type="entry name" value="AB_hydrolase_fold"/>
</dbReference>
<sequence>MAMRACFVAASFLLGSAKAITPEGLLAAPRRGTANLNPSGEWALFTSTSYNWTTHKSKTTWQLLNVESGNITVAPFDAEVSEVVWVGDTDTSILYINGTNDEVPGGVTLYTADIGAEEFSPSLVASLEAPFQGLKAVKKENGDISFAVNTLAYANNGSAYNPELATVPLSTGQLYDNIYVRHWDVYIAHERYAVFGGSLVKGDKGLSFDGNVTNLLLGINATVTRPETPVQPFGDQGDYDISPDGNTVAFLTKAPELPKANFTASYIYLVPIDGSEAPVAVNGPGSSAPEAAKGASGAPHWSHDGKKLAYIQQDGISYESDRYKLYVAEVDGLNSKVTPVAENWDTSVSTFKWSPDDVDLWVASELHASVRLWLVPADAEADFKPVNFTGPDTTLADFDILKDGSALVSAASSWTSRIFYSQYPGQDKKVIFTANEVDPELAGLYPNSTSNFWITNKDGDKIQTFVFYPSDFDPSKKYPLAFVIHGGPQSSLGDAWSTRWNMRTWADQGFVVTSTQFTGTPSYSQEFTDKIQNNWGGTPYTDLVETFDYIKENIDYIDTDNAIAAGASYGGYMINWVQGHELGRRFKALVGHDGKLNQVGSYGTEELWFVQQDQNGTIWNDRENYERWDPLNHAVNFSTPHFVVHNDLDYRLPIAEGIMLFNILQSLGVPSRFLHFPNENHWVLNRENSLVWHKSIFNWIRYYTGQDKELIQDIVIKS</sequence>
<dbReference type="Pfam" id="PF00326">
    <property type="entry name" value="Peptidase_S9"/>
    <property type="match status" value="1"/>
</dbReference>
<accession>A0A6A5XCH6</accession>
<dbReference type="PANTHER" id="PTHR42776">
    <property type="entry name" value="SERINE PEPTIDASE S9 FAMILY MEMBER"/>
    <property type="match status" value="1"/>
</dbReference>
<keyword evidence="4" id="KW-0645">Protease</keyword>
<evidence type="ECO:0000256" key="5">
    <source>
        <dbReference type="ARBA" id="ARBA00022729"/>
    </source>
</evidence>
<evidence type="ECO:0000259" key="12">
    <source>
        <dbReference type="Pfam" id="PF00326"/>
    </source>
</evidence>
<keyword evidence="5 11" id="KW-0732">Signal</keyword>
<evidence type="ECO:0000256" key="9">
    <source>
        <dbReference type="ARBA" id="ARBA00032829"/>
    </source>
</evidence>
<dbReference type="InterPro" id="IPR001375">
    <property type="entry name" value="Peptidase_S9_cat"/>
</dbReference>
<protein>
    <recommendedName>
        <fullName evidence="9">Dipeptidyl-peptidase V</fullName>
    </recommendedName>
</protein>
<evidence type="ECO:0000256" key="4">
    <source>
        <dbReference type="ARBA" id="ARBA00022670"/>
    </source>
</evidence>
<keyword evidence="14" id="KW-1185">Reference proteome</keyword>